<keyword evidence="2" id="KW-1185">Reference proteome</keyword>
<sequence>MEAFVQSSLFSCTQHGELTTHREHRSAGQPLFGYDGTMHWSPTRLSEQNPFYLDFESRRGFMRSFVRGS</sequence>
<evidence type="ECO:0000313" key="2">
    <source>
        <dbReference type="Proteomes" id="UP001331515"/>
    </source>
</evidence>
<organism evidence="1 2">
    <name type="scientific">Champsocephalus gunnari</name>
    <name type="common">Mackerel icefish</name>
    <dbReference type="NCBI Taxonomy" id="52237"/>
    <lineage>
        <taxon>Eukaryota</taxon>
        <taxon>Metazoa</taxon>
        <taxon>Chordata</taxon>
        <taxon>Craniata</taxon>
        <taxon>Vertebrata</taxon>
        <taxon>Euteleostomi</taxon>
        <taxon>Actinopterygii</taxon>
        <taxon>Neopterygii</taxon>
        <taxon>Teleostei</taxon>
        <taxon>Neoteleostei</taxon>
        <taxon>Acanthomorphata</taxon>
        <taxon>Eupercaria</taxon>
        <taxon>Perciformes</taxon>
        <taxon>Notothenioidei</taxon>
        <taxon>Channichthyidae</taxon>
        <taxon>Champsocephalus</taxon>
    </lineage>
</organism>
<dbReference type="AlphaFoldDB" id="A0AAN8D8E1"/>
<comment type="caution">
    <text evidence="1">The sequence shown here is derived from an EMBL/GenBank/DDBJ whole genome shotgun (WGS) entry which is preliminary data.</text>
</comment>
<protein>
    <submittedName>
        <fullName evidence="1">Uncharacterized protein</fullName>
    </submittedName>
</protein>
<reference evidence="1 2" key="1">
    <citation type="journal article" date="2023" name="Mol. Biol. Evol.">
        <title>Genomics of Secondarily Temperate Adaptation in the Only Non-Antarctic Icefish.</title>
        <authorList>
            <person name="Rivera-Colon A.G."/>
            <person name="Rayamajhi N."/>
            <person name="Minhas B.F."/>
            <person name="Madrigal G."/>
            <person name="Bilyk K.T."/>
            <person name="Yoon V."/>
            <person name="Hune M."/>
            <person name="Gregory S."/>
            <person name="Cheng C.H.C."/>
            <person name="Catchen J.M."/>
        </authorList>
    </citation>
    <scope>NUCLEOTIDE SEQUENCE [LARGE SCALE GENOMIC DNA]</scope>
    <source>
        <tissue evidence="1">White muscle</tissue>
    </source>
</reference>
<proteinExistence type="predicted"/>
<dbReference type="EMBL" id="JAURVH010001526">
    <property type="protein sequence ID" value="KAK5917429.1"/>
    <property type="molecule type" value="Genomic_DNA"/>
</dbReference>
<dbReference type="Proteomes" id="UP001331515">
    <property type="component" value="Unassembled WGS sequence"/>
</dbReference>
<evidence type="ECO:0000313" key="1">
    <source>
        <dbReference type="EMBL" id="KAK5917429.1"/>
    </source>
</evidence>
<name>A0AAN8D8E1_CHAGU</name>
<accession>A0AAN8D8E1</accession>
<gene>
    <name evidence="1" type="ORF">CgunFtcFv8_012319</name>
</gene>